<evidence type="ECO:0000313" key="3">
    <source>
        <dbReference type="EMBL" id="TGO06038.1"/>
    </source>
</evidence>
<organism evidence="3 4">
    <name type="scientific">Serinibacter arcticus</name>
    <dbReference type="NCBI Taxonomy" id="1655435"/>
    <lineage>
        <taxon>Bacteria</taxon>
        <taxon>Bacillati</taxon>
        <taxon>Actinomycetota</taxon>
        <taxon>Actinomycetes</taxon>
        <taxon>Micrococcales</taxon>
        <taxon>Beutenbergiaceae</taxon>
        <taxon>Serinibacter</taxon>
    </lineage>
</organism>
<protein>
    <recommendedName>
        <fullName evidence="5">DUF4430 domain-containing protein</fullName>
    </recommendedName>
</protein>
<dbReference type="PROSITE" id="PS51257">
    <property type="entry name" value="PROKAR_LIPOPROTEIN"/>
    <property type="match status" value="1"/>
</dbReference>
<evidence type="ECO:0000256" key="2">
    <source>
        <dbReference type="SAM" id="SignalP"/>
    </source>
</evidence>
<dbReference type="RefSeq" id="WP_135848306.1">
    <property type="nucleotide sequence ID" value="NZ_RHPJ01000001.1"/>
</dbReference>
<sequence>MRRTLSLTAAVAVVALLASCSGGSDDASSTPSTSASSTASASPSDSASASSSPGESGTAGAPAISGGFGADDDVAEECASGVALVTDVGDLEDDRDDATEAQIEAAEGAWCITTDAPITAREALDLAGVTTEGTTEYGDAVVCRVNGVPGADLPIVNPENGESYTETCAGMPAAFAYWSVWLKPAGGEWTYAAEGVDTQPVAPGERLELQFTLNGEPVNPDGGSAG</sequence>
<keyword evidence="4" id="KW-1185">Reference proteome</keyword>
<comment type="caution">
    <text evidence="3">The sequence shown here is derived from an EMBL/GenBank/DDBJ whole genome shotgun (WGS) entry which is preliminary data.</text>
</comment>
<evidence type="ECO:0008006" key="5">
    <source>
        <dbReference type="Google" id="ProtNLM"/>
    </source>
</evidence>
<dbReference type="Proteomes" id="UP000297318">
    <property type="component" value="Unassembled WGS sequence"/>
</dbReference>
<feature type="chain" id="PRO_5038820692" description="DUF4430 domain-containing protein" evidence="2">
    <location>
        <begin position="27"/>
        <end position="226"/>
    </location>
</feature>
<proteinExistence type="predicted"/>
<feature type="region of interest" description="Disordered" evidence="1">
    <location>
        <begin position="21"/>
        <end position="70"/>
    </location>
</feature>
<dbReference type="AlphaFoldDB" id="A0A4Z1E5B6"/>
<reference evidence="3 4" key="1">
    <citation type="submission" date="2018-11" db="EMBL/GenBank/DDBJ databases">
        <title>Complete genome sequencing of the Actinobacteria Serinibacter sp. K3-2.</title>
        <authorList>
            <person name="Rakitin A.L."/>
            <person name="Beletsky A.V."/>
            <person name="Mardanov A.V."/>
            <person name="Ravin N.V."/>
            <person name="Gromova A.S."/>
            <person name="Filippova S.N."/>
            <person name="Gal'Chenko V.F."/>
        </authorList>
    </citation>
    <scope>NUCLEOTIDE SEQUENCE [LARGE SCALE GENOMIC DNA]</scope>
    <source>
        <strain evidence="3 4">K3-2</strain>
    </source>
</reference>
<keyword evidence="2" id="KW-0732">Signal</keyword>
<accession>A0A4Z1E5B6</accession>
<evidence type="ECO:0000256" key="1">
    <source>
        <dbReference type="SAM" id="MobiDB-lite"/>
    </source>
</evidence>
<feature type="compositionally biased region" description="Low complexity" evidence="1">
    <location>
        <begin position="21"/>
        <end position="63"/>
    </location>
</feature>
<gene>
    <name evidence="3" type="ORF">SERN_0230</name>
</gene>
<dbReference type="EMBL" id="RHPJ01000001">
    <property type="protein sequence ID" value="TGO06038.1"/>
    <property type="molecule type" value="Genomic_DNA"/>
</dbReference>
<name>A0A4Z1E5B6_9MICO</name>
<evidence type="ECO:0000313" key="4">
    <source>
        <dbReference type="Proteomes" id="UP000297318"/>
    </source>
</evidence>
<feature type="signal peptide" evidence="2">
    <location>
        <begin position="1"/>
        <end position="26"/>
    </location>
</feature>
<dbReference type="OrthoDB" id="4401005at2"/>